<proteinExistence type="predicted"/>
<dbReference type="CDD" id="cd00207">
    <property type="entry name" value="fer2"/>
    <property type="match status" value="1"/>
</dbReference>
<dbReference type="SUPFAM" id="SSF53067">
    <property type="entry name" value="Actin-like ATPase domain"/>
    <property type="match status" value="1"/>
</dbReference>
<dbReference type="Gene3D" id="3.10.20.30">
    <property type="match status" value="1"/>
</dbReference>
<sequence>MEKCTVIFKPSNKSISVTKGTNLLEAARKAGVFIDAPCGGKGRCGKCRVKIISGDYKEEITSLLTSEDRQKGIRLACLTFVEGDMIVEVEESKQVQNILVEGIKPGDEKNERVLKASKLLEEEGIKKECGVFNIDIELPEPSIDDNVADFERLKRELKVKYNIENFFCSLNVLKNMPKILRENNFKVRATFLKGKNGCELIRIKARNKETSTYGICVDIGTTTVAVNLIDLESNKIIAAASSGNLQMQYGGDVISRIIYASTEGGLEKIKSAVVDGTINRLIDELVKKANIEKQDIIISTFAGNTTMTHLFLGVEPAYIRVEPYIPAFRECPELKAKDIGIDINPEAKVIVIPNVASYVGGDIVSGVLATGIWKEEKNVLFMDLGTNGEIVFGNKDLMLTCACSAGPAFEGGEISCGMRAMPGAIDEISIDRKTLEPKIRVIGNVKPKGICGSGLIDLLAEMFLSGIINSKGEISKELESDRIRFDEDLYVMEYVVVWGKETADGRDITINEIDISNFLKAKGAVYSGSNVLLKSVGFSMDDVDKVIIAGGIGQNLHIENAIMIGLLPDIDRSKFSYIGNSSLLGAYLCLLYEQARDKVKEIADAMTYVELSVYPSYMDEFISACFLPHTDMNLFPSVMSLLNQK</sequence>
<reference evidence="3" key="1">
    <citation type="journal article" date="2015" name="Genome Announc.">
        <title>Whole-Genome Sequences of 80 Environmental and Clinical Isolates of Burkholderia pseudomallei.</title>
        <authorList>
            <person name="Johnson S.L."/>
            <person name="Baker A.L."/>
            <person name="Chain P.S."/>
            <person name="Currie B.J."/>
            <person name="Daligault H.E."/>
            <person name="Davenport K.W."/>
            <person name="Davis C.B."/>
            <person name="Inglis T.J."/>
            <person name="Kaestli M."/>
            <person name="Koren S."/>
            <person name="Mayo M."/>
            <person name="Merritt A.J."/>
            <person name="Price E.P."/>
            <person name="Sarovich D.S."/>
            <person name="Warner J."/>
            <person name="Rosovitz M.J."/>
        </authorList>
    </citation>
    <scope>NUCLEOTIDE SEQUENCE [LARGE SCALE GENOMIC DNA]</scope>
    <source>
        <strain evidence="3">DSM 2030</strain>
    </source>
</reference>
<dbReference type="Gene3D" id="3.10.20.880">
    <property type="match status" value="1"/>
</dbReference>
<dbReference type="SUPFAM" id="SSF54292">
    <property type="entry name" value="2Fe-2S ferredoxin-like"/>
    <property type="match status" value="1"/>
</dbReference>
<gene>
    <name evidence="2" type="ORF">TKV_c19800</name>
</gene>
<dbReference type="InterPro" id="IPR027980">
    <property type="entry name" value="RACo_C"/>
</dbReference>
<dbReference type="GO" id="GO:0051536">
    <property type="term" value="F:iron-sulfur cluster binding"/>
    <property type="evidence" value="ECO:0007669"/>
    <property type="project" value="InterPro"/>
</dbReference>
<dbReference type="HOGENOM" id="CLU_019091_0_0_9"/>
<dbReference type="STRING" id="2325.TKV_c19800"/>
<dbReference type="KEGG" id="tki:TKV_c19800"/>
<dbReference type="EMBL" id="CP009170">
    <property type="protein sequence ID" value="AIS53124.1"/>
    <property type="molecule type" value="Genomic_DNA"/>
</dbReference>
<dbReference type="PROSITE" id="PS51085">
    <property type="entry name" value="2FE2S_FER_2"/>
    <property type="match status" value="1"/>
</dbReference>
<dbReference type="eggNOG" id="COG3894">
    <property type="taxonomic scope" value="Bacteria"/>
</dbReference>
<protein>
    <submittedName>
        <fullName evidence="2">2Fe-2S ferredoxin</fullName>
    </submittedName>
</protein>
<dbReference type="InterPro" id="IPR042259">
    <property type="entry name" value="Raco-like_middle_sf"/>
</dbReference>
<dbReference type="AlphaFoldDB" id="A0A097ATK2"/>
<dbReference type="Gene3D" id="3.30.420.480">
    <property type="entry name" value="Domain of unknown function (DUF4445)"/>
    <property type="match status" value="1"/>
</dbReference>
<dbReference type="InterPro" id="IPR036010">
    <property type="entry name" value="2Fe-2S_ferredoxin-like_sf"/>
</dbReference>
<dbReference type="PANTHER" id="PTHR42895">
    <property type="entry name" value="IRON-SULFUR CLUSTER-BINDING PROTEIN-RELATED"/>
    <property type="match status" value="1"/>
</dbReference>
<dbReference type="Pfam" id="PF14574">
    <property type="entry name" value="RACo_C_ter"/>
    <property type="match status" value="1"/>
</dbReference>
<dbReference type="PANTHER" id="PTHR42895:SF1">
    <property type="entry name" value="IRON-SULFUR CLUSTER PROTEIN"/>
    <property type="match status" value="1"/>
</dbReference>
<dbReference type="Pfam" id="PF17650">
    <property type="entry name" value="RACo_linker"/>
    <property type="match status" value="1"/>
</dbReference>
<evidence type="ECO:0000259" key="1">
    <source>
        <dbReference type="PROSITE" id="PS51085"/>
    </source>
</evidence>
<accession>A0A097ATK2</accession>
<dbReference type="eggNOG" id="COG0633">
    <property type="taxonomic scope" value="Bacteria"/>
</dbReference>
<dbReference type="Proteomes" id="UP000029669">
    <property type="component" value="Chromosome"/>
</dbReference>
<dbReference type="OrthoDB" id="9810588at2"/>
<dbReference type="Pfam" id="PF00111">
    <property type="entry name" value="Fer2"/>
    <property type="match status" value="1"/>
</dbReference>
<keyword evidence="3" id="KW-1185">Reference proteome</keyword>
<dbReference type="InterPro" id="IPR041414">
    <property type="entry name" value="Raco-like_middle"/>
</dbReference>
<dbReference type="InterPro" id="IPR012675">
    <property type="entry name" value="Beta-grasp_dom_sf"/>
</dbReference>
<organism evidence="2 3">
    <name type="scientific">Thermoanaerobacter kivui</name>
    <name type="common">Acetogenium kivui</name>
    <dbReference type="NCBI Taxonomy" id="2325"/>
    <lineage>
        <taxon>Bacteria</taxon>
        <taxon>Bacillati</taxon>
        <taxon>Bacillota</taxon>
        <taxon>Clostridia</taxon>
        <taxon>Thermoanaerobacterales</taxon>
        <taxon>Thermoanaerobacteraceae</taxon>
        <taxon>Thermoanaerobacter</taxon>
    </lineage>
</organism>
<evidence type="ECO:0000313" key="3">
    <source>
        <dbReference type="Proteomes" id="UP000029669"/>
    </source>
</evidence>
<evidence type="ECO:0000313" key="2">
    <source>
        <dbReference type="EMBL" id="AIS53124.1"/>
    </source>
</evidence>
<dbReference type="InterPro" id="IPR040506">
    <property type="entry name" value="RACo_linker"/>
</dbReference>
<dbReference type="InterPro" id="IPR043129">
    <property type="entry name" value="ATPase_NBD"/>
</dbReference>
<dbReference type="NCBIfam" id="NF040756">
    <property type="entry name" value="corr_regen_AcsV"/>
    <property type="match status" value="1"/>
</dbReference>
<dbReference type="InterPro" id="IPR001041">
    <property type="entry name" value="2Fe-2S_ferredoxin-type"/>
</dbReference>
<dbReference type="InterPro" id="IPR052911">
    <property type="entry name" value="Corrinoid_activation_enz"/>
</dbReference>
<feature type="domain" description="2Fe-2S ferredoxin-type" evidence="1">
    <location>
        <begin position="2"/>
        <end position="93"/>
    </location>
</feature>
<dbReference type="RefSeq" id="WP_049685755.1">
    <property type="nucleotide sequence ID" value="NZ_CP009170.1"/>
</dbReference>
<name>A0A097ATK2_THEKI</name>
<dbReference type="Pfam" id="PF17651">
    <property type="entry name" value="Raco_middle"/>
    <property type="match status" value="1"/>
</dbReference>